<accession>A0ABP4RIR3</accession>
<reference evidence="2" key="1">
    <citation type="journal article" date="2019" name="Int. J. Syst. Evol. Microbiol.">
        <title>The Global Catalogue of Microorganisms (GCM) 10K type strain sequencing project: providing services to taxonomists for standard genome sequencing and annotation.</title>
        <authorList>
            <consortium name="The Broad Institute Genomics Platform"/>
            <consortium name="The Broad Institute Genome Sequencing Center for Infectious Disease"/>
            <person name="Wu L."/>
            <person name="Ma J."/>
        </authorList>
    </citation>
    <scope>NUCLEOTIDE SEQUENCE [LARGE SCALE GENOMIC DNA]</scope>
    <source>
        <strain evidence="2">JCM 14306</strain>
    </source>
</reference>
<proteinExistence type="predicted"/>
<gene>
    <name evidence="1" type="ORF">GCM10009744_49940</name>
</gene>
<name>A0ABP4RIR3_9ACTN</name>
<protein>
    <submittedName>
        <fullName evidence="1">Uncharacterized protein</fullName>
    </submittedName>
</protein>
<organism evidence="1 2">
    <name type="scientific">Kribbella alba</name>
    <dbReference type="NCBI Taxonomy" id="190197"/>
    <lineage>
        <taxon>Bacteria</taxon>
        <taxon>Bacillati</taxon>
        <taxon>Actinomycetota</taxon>
        <taxon>Actinomycetes</taxon>
        <taxon>Propionibacteriales</taxon>
        <taxon>Kribbellaceae</taxon>
        <taxon>Kribbella</taxon>
    </lineage>
</organism>
<dbReference type="Proteomes" id="UP001501319">
    <property type="component" value="Unassembled WGS sequence"/>
</dbReference>
<sequence length="265" mass="29692">MGRKPNLASSIYEGADGSWHERVTVGVRDDGTPDRRHVRGKTEAAREHKFKRTDLTRMWTGDGLMWGGDAPRLSKVPSPKSQIAKFPANLCRRCNNEQGQPFDAAYDKFAEYVWNNTDLLWRSRHVDMQTIYGTPWNSSVVDLARYFAKHIGCRISEGGYAVPDTLATFMDGGEMMTDVQMVLFKERARRKLERMGRRDGLDSRGLWLGPASDAVSKSRQILTMYSSTLILAHVGVLYRWEEGTTDADPLLSVPTCAVTQAASAA</sequence>
<dbReference type="EMBL" id="BAAANE010000008">
    <property type="protein sequence ID" value="GAA1652047.1"/>
    <property type="molecule type" value="Genomic_DNA"/>
</dbReference>
<comment type="caution">
    <text evidence="1">The sequence shown here is derived from an EMBL/GenBank/DDBJ whole genome shotgun (WGS) entry which is preliminary data.</text>
</comment>
<keyword evidence="2" id="KW-1185">Reference proteome</keyword>
<evidence type="ECO:0000313" key="2">
    <source>
        <dbReference type="Proteomes" id="UP001501319"/>
    </source>
</evidence>
<evidence type="ECO:0000313" key="1">
    <source>
        <dbReference type="EMBL" id="GAA1652047.1"/>
    </source>
</evidence>